<feature type="compositionally biased region" description="Polar residues" evidence="4">
    <location>
        <begin position="1"/>
        <end position="21"/>
    </location>
</feature>
<dbReference type="HOGENOM" id="CLU_020120_0_0_0"/>
<keyword evidence="2" id="KW-0645">Protease</keyword>
<dbReference type="CDD" id="cd06779">
    <property type="entry name" value="cpPDZ_Deg_HtrA-like"/>
    <property type="match status" value="1"/>
</dbReference>
<dbReference type="Gene3D" id="2.30.42.10">
    <property type="match status" value="1"/>
</dbReference>
<dbReference type="PATRIC" id="fig|1332188.3.peg.424"/>
<dbReference type="AlphaFoldDB" id="R4PMK4"/>
<feature type="region of interest" description="Disordered" evidence="4">
    <location>
        <begin position="1"/>
        <end position="26"/>
    </location>
</feature>
<dbReference type="InterPro" id="IPR043504">
    <property type="entry name" value="Peptidase_S1_PA_chymotrypsin"/>
</dbReference>
<keyword evidence="5" id="KW-0812">Transmembrane</keyword>
<feature type="transmembrane region" description="Helical" evidence="5">
    <location>
        <begin position="34"/>
        <end position="60"/>
    </location>
</feature>
<keyword evidence="8" id="KW-1185">Reference proteome</keyword>
<dbReference type="Gene3D" id="2.40.10.10">
    <property type="entry name" value="Trypsin-like serine proteases"/>
    <property type="match status" value="2"/>
</dbReference>
<gene>
    <name evidence="7" type="ORF">L336_0431</name>
</gene>
<dbReference type="GO" id="GO:0004252">
    <property type="term" value="F:serine-type endopeptidase activity"/>
    <property type="evidence" value="ECO:0007669"/>
    <property type="project" value="InterPro"/>
</dbReference>
<dbReference type="InterPro" id="IPR009003">
    <property type="entry name" value="Peptidase_S1_PA"/>
</dbReference>
<dbReference type="SUPFAM" id="SSF50156">
    <property type="entry name" value="PDZ domain-like"/>
    <property type="match status" value="1"/>
</dbReference>
<dbReference type="STRING" id="1332188.L336_0431"/>
<evidence type="ECO:0000256" key="1">
    <source>
        <dbReference type="ARBA" id="ARBA00010541"/>
    </source>
</evidence>
<reference evidence="7 8" key="1">
    <citation type="journal article" date="2013" name="Nat. Biotechnol.">
        <title>Genome sequences of rare, uncultured bacteria obtained by differential coverage binning of multiple metagenomes.</title>
        <authorList>
            <person name="Albertsen M."/>
            <person name="Hugenholtz P."/>
            <person name="Skarshewski A."/>
            <person name="Nielsen K.L."/>
            <person name="Tyson G.W."/>
            <person name="Nielsen P.H."/>
        </authorList>
    </citation>
    <scope>NUCLEOTIDE SEQUENCE [LARGE SCALE GENOMIC DNA]</scope>
    <source>
        <strain evidence="7">TM71</strain>
    </source>
</reference>
<dbReference type="InterPro" id="IPR001940">
    <property type="entry name" value="Peptidase_S1C"/>
</dbReference>
<proteinExistence type="inferred from homology"/>
<evidence type="ECO:0000256" key="2">
    <source>
        <dbReference type="ARBA" id="ARBA00022670"/>
    </source>
</evidence>
<dbReference type="PANTHER" id="PTHR43343">
    <property type="entry name" value="PEPTIDASE S12"/>
    <property type="match status" value="1"/>
</dbReference>
<dbReference type="InterPro" id="IPR036034">
    <property type="entry name" value="PDZ_sf"/>
</dbReference>
<organism evidence="7 8">
    <name type="scientific">Candidatus Saccharimonas aalborgensis</name>
    <dbReference type="NCBI Taxonomy" id="1332188"/>
    <lineage>
        <taxon>Bacteria</taxon>
        <taxon>Candidatus Saccharimonadota</taxon>
        <taxon>Candidatus Saccharimonadia</taxon>
        <taxon>Candidatus Saccharimonadales</taxon>
        <taxon>Candidatus Saccharimonadaceae</taxon>
        <taxon>Candidatus Saccharimonas</taxon>
    </lineage>
</organism>
<dbReference type="GO" id="GO:0006508">
    <property type="term" value="P:proteolysis"/>
    <property type="evidence" value="ECO:0007669"/>
    <property type="project" value="UniProtKB-KW"/>
</dbReference>
<keyword evidence="5" id="KW-0472">Membrane</keyword>
<keyword evidence="5" id="KW-1133">Transmembrane helix</keyword>
<evidence type="ECO:0000313" key="8">
    <source>
        <dbReference type="Proteomes" id="UP000013893"/>
    </source>
</evidence>
<dbReference type="EC" id="3.4.21.108" evidence="7"/>
<dbReference type="InterPro" id="IPR051201">
    <property type="entry name" value="Chloro_Bact_Ser_Proteases"/>
</dbReference>
<evidence type="ECO:0000259" key="6">
    <source>
        <dbReference type="SMART" id="SM00228"/>
    </source>
</evidence>
<dbReference type="InterPro" id="IPR001478">
    <property type="entry name" value="PDZ"/>
</dbReference>
<dbReference type="RefSeq" id="WP_015641589.1">
    <property type="nucleotide sequence ID" value="NC_021219.1"/>
</dbReference>
<sequence>MTLSVGDNVMDNSPLSSQSTAGPRRHRHPHRFPLLYTIVIIGVSTLCGFGGGIVATRLFVPATSSQLTRQVTVEEGQHISALAKTVGESVVSINVTSRATQNDFFGRDIAYSQQSAGTGIIVSDNGYVVTNRHVVDADATKVSITLSDGSVLDDVTVVGRTGSDDSLDIAILKINNTKGKSLHPATLGSSSSLQVGDKVVAIGNALGQFQNTVTAGILSGYGRSIEAGNEGGSQSELLQNLLQTDAAINSGNSGGPLVNMNSEVIGINTAVASGSAENIGFAIPIDDVKGLIASVIKTGKFERPYLGVRYVALTDEVASTYTLSVKRGAYLLSSHGGSAIIGGSPAEKAGLKEKDVITKVDGISIDETHSLTSLVGRRAVGDVVELSIIRDGKEQKVQATLDPYH</sequence>
<dbReference type="Pfam" id="PF13180">
    <property type="entry name" value="PDZ_2"/>
    <property type="match status" value="1"/>
</dbReference>
<evidence type="ECO:0000256" key="5">
    <source>
        <dbReference type="SAM" id="Phobius"/>
    </source>
</evidence>
<feature type="domain" description="PDZ" evidence="6">
    <location>
        <begin position="304"/>
        <end position="392"/>
    </location>
</feature>
<evidence type="ECO:0000256" key="3">
    <source>
        <dbReference type="ARBA" id="ARBA00022801"/>
    </source>
</evidence>
<dbReference type="Proteomes" id="UP000013893">
    <property type="component" value="Chromosome"/>
</dbReference>
<evidence type="ECO:0000313" key="7">
    <source>
        <dbReference type="EMBL" id="AGL62139.1"/>
    </source>
</evidence>
<comment type="similarity">
    <text evidence="1">Belongs to the peptidase S1C family.</text>
</comment>
<dbReference type="EMBL" id="CP005957">
    <property type="protein sequence ID" value="AGL62139.1"/>
    <property type="molecule type" value="Genomic_DNA"/>
</dbReference>
<evidence type="ECO:0000256" key="4">
    <source>
        <dbReference type="SAM" id="MobiDB-lite"/>
    </source>
</evidence>
<dbReference type="PRINTS" id="PR00834">
    <property type="entry name" value="PROTEASES2C"/>
</dbReference>
<dbReference type="PANTHER" id="PTHR43343:SF3">
    <property type="entry name" value="PROTEASE DO-LIKE 8, CHLOROPLASTIC"/>
    <property type="match status" value="1"/>
</dbReference>
<name>R4PMK4_9BACT</name>
<accession>R4PMK4</accession>
<dbReference type="SUPFAM" id="SSF50494">
    <property type="entry name" value="Trypsin-like serine proteases"/>
    <property type="match status" value="1"/>
</dbReference>
<dbReference type="SMART" id="SM00228">
    <property type="entry name" value="PDZ"/>
    <property type="match status" value="1"/>
</dbReference>
<dbReference type="Pfam" id="PF13365">
    <property type="entry name" value="Trypsin_2"/>
    <property type="match status" value="1"/>
</dbReference>
<dbReference type="KEGG" id="saal:L336_0431"/>
<protein>
    <submittedName>
        <fullName evidence="7">Putative HtrA2 peptidase</fullName>
        <ecNumber evidence="7">3.4.21.108</ecNumber>
    </submittedName>
</protein>
<dbReference type="OrthoDB" id="9758917at2"/>
<keyword evidence="3 7" id="KW-0378">Hydrolase</keyword>